<feature type="transmembrane region" description="Helical" evidence="1">
    <location>
        <begin position="101"/>
        <end position="122"/>
    </location>
</feature>
<dbReference type="SUPFAM" id="SSF53335">
    <property type="entry name" value="S-adenosyl-L-methionine-dependent methyltransferases"/>
    <property type="match status" value="1"/>
</dbReference>
<dbReference type="EMBL" id="JAPFFI010000021">
    <property type="protein sequence ID" value="KAJ6332906.1"/>
    <property type="molecule type" value="Genomic_DNA"/>
</dbReference>
<dbReference type="PANTHER" id="PTHR45277">
    <property type="entry name" value="EXPRESSED PROTEIN"/>
    <property type="match status" value="1"/>
</dbReference>
<feature type="domain" description="Methyltransferase type 11" evidence="2">
    <location>
        <begin position="193"/>
        <end position="280"/>
    </location>
</feature>
<evidence type="ECO:0000259" key="2">
    <source>
        <dbReference type="Pfam" id="PF08241"/>
    </source>
</evidence>
<keyword evidence="1" id="KW-0472">Membrane</keyword>
<dbReference type="InterPro" id="IPR029063">
    <property type="entry name" value="SAM-dependent_MTases_sf"/>
</dbReference>
<dbReference type="CDD" id="cd02440">
    <property type="entry name" value="AdoMet_MTases"/>
    <property type="match status" value="1"/>
</dbReference>
<dbReference type="PANTHER" id="PTHR45277:SF1">
    <property type="entry name" value="EXPRESSED PROTEIN"/>
    <property type="match status" value="1"/>
</dbReference>
<evidence type="ECO:0000313" key="3">
    <source>
        <dbReference type="EMBL" id="KAJ6332906.1"/>
    </source>
</evidence>
<evidence type="ECO:0000256" key="1">
    <source>
        <dbReference type="SAM" id="Phobius"/>
    </source>
</evidence>
<accession>A0ABQ9ACF2</accession>
<dbReference type="Proteomes" id="UP001141253">
    <property type="component" value="Chromosome 11"/>
</dbReference>
<organism evidence="3 4">
    <name type="scientific">Salix suchowensis</name>
    <dbReference type="NCBI Taxonomy" id="1278906"/>
    <lineage>
        <taxon>Eukaryota</taxon>
        <taxon>Viridiplantae</taxon>
        <taxon>Streptophyta</taxon>
        <taxon>Embryophyta</taxon>
        <taxon>Tracheophyta</taxon>
        <taxon>Spermatophyta</taxon>
        <taxon>Magnoliopsida</taxon>
        <taxon>eudicotyledons</taxon>
        <taxon>Gunneridae</taxon>
        <taxon>Pentapetalae</taxon>
        <taxon>rosids</taxon>
        <taxon>fabids</taxon>
        <taxon>Malpighiales</taxon>
        <taxon>Salicaceae</taxon>
        <taxon>Saliceae</taxon>
        <taxon>Salix</taxon>
    </lineage>
</organism>
<gene>
    <name evidence="3" type="ORF">OIU77_008871</name>
</gene>
<dbReference type="InterPro" id="IPR013216">
    <property type="entry name" value="Methyltransf_11"/>
</dbReference>
<dbReference type="Gene3D" id="3.40.50.150">
    <property type="entry name" value="Vaccinia Virus protein VP39"/>
    <property type="match status" value="1"/>
</dbReference>
<dbReference type="Pfam" id="PF08241">
    <property type="entry name" value="Methyltransf_11"/>
    <property type="match status" value="1"/>
</dbReference>
<feature type="transmembrane region" description="Helical" evidence="1">
    <location>
        <begin position="149"/>
        <end position="174"/>
    </location>
</feature>
<evidence type="ECO:0000313" key="4">
    <source>
        <dbReference type="Proteomes" id="UP001141253"/>
    </source>
</evidence>
<reference evidence="3" key="2">
    <citation type="journal article" date="2023" name="Int. J. Mol. Sci.">
        <title>De Novo Assembly and Annotation of 11 Diverse Shrub Willow (Salix) Genomes Reveals Novel Gene Organization in Sex-Linked Regions.</title>
        <authorList>
            <person name="Hyden B."/>
            <person name="Feng K."/>
            <person name="Yates T.B."/>
            <person name="Jawdy S."/>
            <person name="Cereghino C."/>
            <person name="Smart L.B."/>
            <person name="Muchero W."/>
        </authorList>
    </citation>
    <scope>NUCLEOTIDE SEQUENCE</scope>
    <source>
        <tissue evidence="3">Shoot tip</tissue>
    </source>
</reference>
<keyword evidence="4" id="KW-1185">Reference proteome</keyword>
<keyword evidence="1" id="KW-1133">Transmembrane helix</keyword>
<protein>
    <recommendedName>
        <fullName evidence="2">Methyltransferase type 11 domain-containing protein</fullName>
    </recommendedName>
</protein>
<comment type="caution">
    <text evidence="3">The sequence shown here is derived from an EMBL/GenBank/DDBJ whole genome shotgun (WGS) entry which is preliminary data.</text>
</comment>
<name>A0ABQ9ACF2_9ROSI</name>
<reference evidence="3" key="1">
    <citation type="submission" date="2022-10" db="EMBL/GenBank/DDBJ databases">
        <authorList>
            <person name="Hyden B.L."/>
            <person name="Feng K."/>
            <person name="Yates T."/>
            <person name="Jawdy S."/>
            <person name="Smart L.B."/>
            <person name="Muchero W."/>
        </authorList>
    </citation>
    <scope>NUCLEOTIDE SEQUENCE</scope>
    <source>
        <tissue evidence="3">Shoot tip</tissue>
    </source>
</reference>
<keyword evidence="1" id="KW-0812">Transmembrane</keyword>
<sequence length="396" mass="43927">MSIDSVVVTIFAVFGQAKTESKSGSQILFAIASGSGADDVLLESKIPTPLFSCFGFNLAMSLTIKPRLHHQNHRMHKPKSTNSRDWTQIYTVYGMEQWQTLLFLVFQATIFSIMSVLFLLYFQPICQFLDTFFLFTATSSTGGGSAARFAAGFIGCVTALSAVCLFFAAGNFFYSSVGLRYEMAQRIGAPVGLLGLDRSKGTTLSTLRTANVEGVGEYVTCREGDVRSLPFGDNYFDVVVSATFVHTVGKEYGHRTVEAAAERMRVLGEMVRVLKPGGVGVVWDLVHVPEYVRRLQELKMEDITVSERVTAFMVSSHIVSFRKPDQHILGLLGPGEIKAKRNEISRWGACHAIVSKHRIGLLRRLTGSEKGLIRRWTTPYSRHVVCNQKNCDILQL</sequence>
<proteinExistence type="predicted"/>